<dbReference type="Proteomes" id="UP000474159">
    <property type="component" value="Unassembled WGS sequence"/>
</dbReference>
<evidence type="ECO:0000313" key="2">
    <source>
        <dbReference type="EMBL" id="KAB1081256.1"/>
    </source>
</evidence>
<keyword evidence="3" id="KW-1185">Reference proteome</keyword>
<feature type="region of interest" description="Disordered" evidence="1">
    <location>
        <begin position="74"/>
        <end position="97"/>
    </location>
</feature>
<evidence type="ECO:0000313" key="3">
    <source>
        <dbReference type="Proteomes" id="UP000474159"/>
    </source>
</evidence>
<name>A0A6L3T5E9_9HYPH</name>
<dbReference type="AlphaFoldDB" id="A0A6L3T5E9"/>
<reference evidence="2 3" key="1">
    <citation type="submission" date="2019-09" db="EMBL/GenBank/DDBJ databases">
        <title>YIM 48816 draft genome.</title>
        <authorList>
            <person name="Jiang L."/>
        </authorList>
    </citation>
    <scope>NUCLEOTIDE SEQUENCE [LARGE SCALE GENOMIC DNA]</scope>
    <source>
        <strain evidence="2 3">YIM 48816</strain>
    </source>
</reference>
<proteinExistence type="predicted"/>
<gene>
    <name evidence="2" type="ORF">F6X53_02820</name>
</gene>
<evidence type="ECO:0000256" key="1">
    <source>
        <dbReference type="SAM" id="MobiDB-lite"/>
    </source>
</evidence>
<comment type="caution">
    <text evidence="2">The sequence shown here is derived from an EMBL/GenBank/DDBJ whole genome shotgun (WGS) entry which is preliminary data.</text>
</comment>
<accession>A0A6L3T5E9</accession>
<sequence>MPILGIKAWRARSAAQAAACARLKADLVAGLALGPEDALHVNAMACPDPGCPDTETIVLVMRAGRPTRALRLRKPPEAATEADIRALAAEEAEPPPP</sequence>
<evidence type="ECO:0008006" key="4">
    <source>
        <dbReference type="Google" id="ProtNLM"/>
    </source>
</evidence>
<protein>
    <recommendedName>
        <fullName evidence="4">Nitrate reductase</fullName>
    </recommendedName>
</protein>
<dbReference type="RefSeq" id="WP_150997011.1">
    <property type="nucleotide sequence ID" value="NZ_BPQY01000338.1"/>
</dbReference>
<organism evidence="2 3">
    <name type="scientific">Methylobacterium soli</name>
    <dbReference type="NCBI Taxonomy" id="553447"/>
    <lineage>
        <taxon>Bacteria</taxon>
        <taxon>Pseudomonadati</taxon>
        <taxon>Pseudomonadota</taxon>
        <taxon>Alphaproteobacteria</taxon>
        <taxon>Hyphomicrobiales</taxon>
        <taxon>Methylobacteriaceae</taxon>
        <taxon>Methylobacterium</taxon>
    </lineage>
</organism>
<dbReference type="EMBL" id="VZZK01000002">
    <property type="protein sequence ID" value="KAB1081256.1"/>
    <property type="molecule type" value="Genomic_DNA"/>
</dbReference>
<dbReference type="OrthoDB" id="7067390at2"/>